<evidence type="ECO:0000256" key="3">
    <source>
        <dbReference type="ARBA" id="ARBA00022475"/>
    </source>
</evidence>
<keyword evidence="6 10" id="KW-1133">Transmembrane helix</keyword>
<dbReference type="GO" id="GO:0005886">
    <property type="term" value="C:plasma membrane"/>
    <property type="evidence" value="ECO:0007669"/>
    <property type="project" value="UniProtKB-SubCell"/>
</dbReference>
<dbReference type="STRING" id="903983.BCR23_04455"/>
<name>A0A1E5GY62_9ENTE</name>
<keyword evidence="7 10" id="KW-0472">Membrane</keyword>
<dbReference type="GO" id="GO:0009986">
    <property type="term" value="C:cell surface"/>
    <property type="evidence" value="ECO:0007669"/>
    <property type="project" value="UniProtKB-SubCell"/>
</dbReference>
<dbReference type="EMBL" id="MIKB01000012">
    <property type="protein sequence ID" value="OEG17260.1"/>
    <property type="molecule type" value="Genomic_DNA"/>
</dbReference>
<proteinExistence type="inferred from homology"/>
<dbReference type="InterPro" id="IPR012902">
    <property type="entry name" value="N_methyl_site"/>
</dbReference>
<comment type="similarity">
    <text evidence="9">Belongs to the ComGC family.</text>
</comment>
<feature type="transmembrane region" description="Helical" evidence="10">
    <location>
        <begin position="12"/>
        <end position="35"/>
    </location>
</feature>
<evidence type="ECO:0000256" key="2">
    <source>
        <dbReference type="ARBA" id="ARBA00004241"/>
    </source>
</evidence>
<dbReference type="GO" id="GO:0030420">
    <property type="term" value="P:establishment of competence for transformation"/>
    <property type="evidence" value="ECO:0007669"/>
    <property type="project" value="UniProtKB-KW"/>
</dbReference>
<dbReference type="OrthoDB" id="2232493at2"/>
<organism evidence="11 12">
    <name type="scientific">Enterococcus quebecensis</name>
    <dbReference type="NCBI Taxonomy" id="903983"/>
    <lineage>
        <taxon>Bacteria</taxon>
        <taxon>Bacillati</taxon>
        <taxon>Bacillota</taxon>
        <taxon>Bacilli</taxon>
        <taxon>Lactobacillales</taxon>
        <taxon>Enterococcaceae</taxon>
        <taxon>Enterococcus</taxon>
    </lineage>
</organism>
<dbReference type="Pfam" id="PF07963">
    <property type="entry name" value="N_methyl"/>
    <property type="match status" value="1"/>
</dbReference>
<dbReference type="InterPro" id="IPR016940">
    <property type="entry name" value="ComGC"/>
</dbReference>
<dbReference type="SUPFAM" id="SSF54523">
    <property type="entry name" value="Pili subunits"/>
    <property type="match status" value="1"/>
</dbReference>
<accession>A0A1E5GY62</accession>
<dbReference type="Proteomes" id="UP000094764">
    <property type="component" value="Unassembled WGS sequence"/>
</dbReference>
<dbReference type="NCBIfam" id="NF040999">
    <property type="entry name" value="pilin_ComGC"/>
    <property type="match status" value="1"/>
</dbReference>
<comment type="caution">
    <text evidence="11">The sequence shown here is derived from an EMBL/GenBank/DDBJ whole genome shotgun (WGS) entry which is preliminary data.</text>
</comment>
<dbReference type="RefSeq" id="WP_069634581.1">
    <property type="nucleotide sequence ID" value="NZ_JXKZ01000019.1"/>
</dbReference>
<dbReference type="InterPro" id="IPR000983">
    <property type="entry name" value="Bac_GSPG_pilin"/>
</dbReference>
<evidence type="ECO:0000313" key="12">
    <source>
        <dbReference type="Proteomes" id="UP000094764"/>
    </source>
</evidence>
<dbReference type="PIRSF" id="PIRSF029928">
    <property type="entry name" value="Late_competence_ComGC"/>
    <property type="match status" value="1"/>
</dbReference>
<sequence length="96" mass="11305">MIVQKKKQRMNYCGFTLLEMLVVLLIISVLILLFVPNLSKHKESVDKKGNEAIVKIVETQIDLYTMEKNQTPTIDQLLKEQYITQEQYEKYQANKK</sequence>
<comment type="subcellular location">
    <subcellularLocation>
        <location evidence="1">Cell membrane</location>
        <topology evidence="1">Single-pass membrane protein</topology>
    </subcellularLocation>
    <subcellularLocation>
        <location evidence="2">Cell surface</location>
    </subcellularLocation>
</comment>
<dbReference type="AlphaFoldDB" id="A0A1E5GY62"/>
<dbReference type="GO" id="GO:0015628">
    <property type="term" value="P:protein secretion by the type II secretion system"/>
    <property type="evidence" value="ECO:0007669"/>
    <property type="project" value="InterPro"/>
</dbReference>
<keyword evidence="4" id="KW-0488">Methylation</keyword>
<protein>
    <submittedName>
        <fullName evidence="11">Competence protein ComG</fullName>
    </submittedName>
</protein>
<evidence type="ECO:0000256" key="5">
    <source>
        <dbReference type="ARBA" id="ARBA00022692"/>
    </source>
</evidence>
<dbReference type="NCBIfam" id="TIGR02532">
    <property type="entry name" value="IV_pilin_GFxxxE"/>
    <property type="match status" value="1"/>
</dbReference>
<keyword evidence="3" id="KW-1003">Cell membrane</keyword>
<evidence type="ECO:0000256" key="9">
    <source>
        <dbReference type="ARBA" id="ARBA00043982"/>
    </source>
</evidence>
<evidence type="ECO:0000256" key="1">
    <source>
        <dbReference type="ARBA" id="ARBA00004162"/>
    </source>
</evidence>
<reference evidence="12" key="1">
    <citation type="submission" date="2016-09" db="EMBL/GenBank/DDBJ databases">
        <authorList>
            <person name="Gulvik C.A."/>
        </authorList>
    </citation>
    <scope>NUCLEOTIDE SEQUENCE [LARGE SCALE GENOMIC DNA]</scope>
    <source>
        <strain evidence="12">LMG 26306</strain>
    </source>
</reference>
<dbReference type="PRINTS" id="PR00813">
    <property type="entry name" value="BCTERIALGSPG"/>
</dbReference>
<gene>
    <name evidence="11" type="ORF">BCR23_04455</name>
</gene>
<keyword evidence="12" id="KW-1185">Reference proteome</keyword>
<dbReference type="InterPro" id="IPR045584">
    <property type="entry name" value="Pilin-like"/>
</dbReference>
<evidence type="ECO:0000256" key="10">
    <source>
        <dbReference type="SAM" id="Phobius"/>
    </source>
</evidence>
<keyword evidence="8" id="KW-0178">Competence</keyword>
<keyword evidence="5 10" id="KW-0812">Transmembrane</keyword>
<dbReference type="GO" id="GO:0015627">
    <property type="term" value="C:type II protein secretion system complex"/>
    <property type="evidence" value="ECO:0007669"/>
    <property type="project" value="InterPro"/>
</dbReference>
<evidence type="ECO:0000256" key="6">
    <source>
        <dbReference type="ARBA" id="ARBA00022989"/>
    </source>
</evidence>
<dbReference type="Gene3D" id="3.30.700.10">
    <property type="entry name" value="Glycoprotein, Type 4 Pilin"/>
    <property type="match status" value="1"/>
</dbReference>
<evidence type="ECO:0000256" key="4">
    <source>
        <dbReference type="ARBA" id="ARBA00022481"/>
    </source>
</evidence>
<evidence type="ECO:0000256" key="8">
    <source>
        <dbReference type="ARBA" id="ARBA00023287"/>
    </source>
</evidence>
<evidence type="ECO:0000313" key="11">
    <source>
        <dbReference type="EMBL" id="OEG17260.1"/>
    </source>
</evidence>
<evidence type="ECO:0000256" key="7">
    <source>
        <dbReference type="ARBA" id="ARBA00023136"/>
    </source>
</evidence>